<evidence type="ECO:0000313" key="2">
    <source>
        <dbReference type="Proteomes" id="UP001262754"/>
    </source>
</evidence>
<comment type="caution">
    <text evidence="1">The sequence shown here is derived from an EMBL/GenBank/DDBJ whole genome shotgun (WGS) entry which is preliminary data.</text>
</comment>
<name>A0ABU1MWT9_9CAUL</name>
<gene>
    <name evidence="1" type="ORF">J2800_001046</name>
</gene>
<proteinExistence type="predicted"/>
<dbReference type="Proteomes" id="UP001262754">
    <property type="component" value="Unassembled WGS sequence"/>
</dbReference>
<keyword evidence="2" id="KW-1185">Reference proteome</keyword>
<organism evidence="1 2">
    <name type="scientific">Caulobacter rhizosphaerae</name>
    <dbReference type="NCBI Taxonomy" id="2010972"/>
    <lineage>
        <taxon>Bacteria</taxon>
        <taxon>Pseudomonadati</taxon>
        <taxon>Pseudomonadota</taxon>
        <taxon>Alphaproteobacteria</taxon>
        <taxon>Caulobacterales</taxon>
        <taxon>Caulobacteraceae</taxon>
        <taxon>Caulobacter</taxon>
    </lineage>
</organism>
<reference evidence="1 2" key="1">
    <citation type="submission" date="2023-07" db="EMBL/GenBank/DDBJ databases">
        <title>Sorghum-associated microbial communities from plants grown in Nebraska, USA.</title>
        <authorList>
            <person name="Schachtman D."/>
        </authorList>
    </citation>
    <scope>NUCLEOTIDE SEQUENCE [LARGE SCALE GENOMIC DNA]</scope>
    <source>
        <strain evidence="1 2">DS2154</strain>
    </source>
</reference>
<sequence length="99" mass="11470">MTQFFGYGFIDDDLKHGQFSVWHGDEEQFSAPMTMSLAKDYDRWRVSLYGVTVLRSLDWITDLVIITEAAKMNYEAKNRERARHETAVRAAAVKPTNRP</sequence>
<accession>A0ABU1MWT9</accession>
<evidence type="ECO:0000313" key="1">
    <source>
        <dbReference type="EMBL" id="MDR6530310.1"/>
    </source>
</evidence>
<protein>
    <submittedName>
        <fullName evidence="1">Uncharacterized protein</fullName>
    </submittedName>
</protein>
<dbReference type="EMBL" id="JAVDRL010000003">
    <property type="protein sequence ID" value="MDR6530310.1"/>
    <property type="molecule type" value="Genomic_DNA"/>
</dbReference>
<dbReference type="RefSeq" id="WP_310029820.1">
    <property type="nucleotide sequence ID" value="NZ_JAVDRL010000003.1"/>
</dbReference>